<dbReference type="Gramene" id="ORGLA09G0171300.1">
    <property type="protein sequence ID" value="ORGLA09G0171300.1"/>
    <property type="gene ID" value="ORGLA09G0171300"/>
</dbReference>
<dbReference type="Proteomes" id="UP000007306">
    <property type="component" value="Chromosome 8"/>
</dbReference>
<dbReference type="EnsemblPlants" id="ORGLA09G0171300.1">
    <property type="protein sequence ID" value="ORGLA09G0171300.1"/>
    <property type="gene ID" value="ORGLA09G0171300"/>
</dbReference>
<dbReference type="Gramene" id="ORGLA08G0152900.1">
    <property type="protein sequence ID" value="ORGLA08G0152900.1"/>
    <property type="gene ID" value="ORGLA08G0152900"/>
</dbReference>
<evidence type="ECO:0000256" key="1">
    <source>
        <dbReference type="SAM" id="MobiDB-lite"/>
    </source>
</evidence>
<reference evidence="2" key="1">
    <citation type="submission" date="2015-06" db="UniProtKB">
        <authorList>
            <consortium name="EnsemblPlants"/>
        </authorList>
    </citation>
    <scope>IDENTIFICATION</scope>
</reference>
<dbReference type="Proteomes" id="UP000007306">
    <property type="component" value="Chromosome 9"/>
</dbReference>
<reference evidence="2 3" key="2">
    <citation type="submission" date="2018-04" db="EMBL/GenBank/DDBJ databases">
        <title>OglaRS2 (Oryza glaberrima Reference Sequence Version 2).</title>
        <authorList>
            <person name="Zhang J."/>
            <person name="Kudrna D."/>
            <person name="Lee S."/>
            <person name="Talag J."/>
            <person name="Rajasekar S."/>
            <person name="Wing R.A."/>
        </authorList>
    </citation>
    <scope>NUCLEOTIDE SEQUENCE [LARGE SCALE GENOMIC DNA]</scope>
    <source>
        <strain evidence="2 3">cv. IRGC 96717</strain>
    </source>
</reference>
<dbReference type="EnsemblPlants" id="ORGLA08G0152900.1">
    <property type="protein sequence ID" value="ORGLA08G0152900.1"/>
    <property type="gene ID" value="ORGLA08G0152900"/>
</dbReference>
<evidence type="ECO:0000313" key="2">
    <source>
        <dbReference type="EnsemblPlants" id="ORGLA08G0152900.1"/>
    </source>
</evidence>
<dbReference type="AlphaFoldDB" id="I1QJC8"/>
<evidence type="ECO:0000313" key="3">
    <source>
        <dbReference type="Proteomes" id="UP000007306"/>
    </source>
</evidence>
<sequence>MAATFTMPRMLSISASMVASLNGMEKKSPTAMHPHHLFDDAQRTAPAPSSAPSAEPHSAPRRPRASSSPGGGSGVGGRAQEAMRRRRHLVAGHRTPTSPTGRLPCPLPN</sequence>
<keyword evidence="3" id="KW-1185">Reference proteome</keyword>
<feature type="region of interest" description="Disordered" evidence="1">
    <location>
        <begin position="24"/>
        <end position="109"/>
    </location>
</feature>
<organism evidence="2 3">
    <name type="scientific">Oryza glaberrima</name>
    <name type="common">African rice</name>
    <dbReference type="NCBI Taxonomy" id="4538"/>
    <lineage>
        <taxon>Eukaryota</taxon>
        <taxon>Viridiplantae</taxon>
        <taxon>Streptophyta</taxon>
        <taxon>Embryophyta</taxon>
        <taxon>Tracheophyta</taxon>
        <taxon>Spermatophyta</taxon>
        <taxon>Magnoliopsida</taxon>
        <taxon>Liliopsida</taxon>
        <taxon>Poales</taxon>
        <taxon>Poaceae</taxon>
        <taxon>BOP clade</taxon>
        <taxon>Oryzoideae</taxon>
        <taxon>Oryzeae</taxon>
        <taxon>Oryzinae</taxon>
        <taxon>Oryza</taxon>
    </lineage>
</organism>
<name>I1QJC8_ORYGL</name>
<accession>I1QJC8</accession>
<dbReference type="OMA" id="PHHLFDD"/>
<dbReference type="HOGENOM" id="CLU_2188100_0_0_1"/>
<feature type="compositionally biased region" description="Low complexity" evidence="1">
    <location>
        <begin position="45"/>
        <end position="57"/>
    </location>
</feature>
<proteinExistence type="predicted"/>
<protein>
    <submittedName>
        <fullName evidence="2">Uncharacterized protein</fullName>
    </submittedName>
</protein>